<evidence type="ECO:0000313" key="2">
    <source>
        <dbReference type="Proteomes" id="UP000321595"/>
    </source>
</evidence>
<name>A0A5B8XTP2_9DELT</name>
<gene>
    <name evidence="1" type="ORF">FRD01_17700</name>
</gene>
<keyword evidence="2" id="KW-1185">Reference proteome</keyword>
<reference evidence="1 2" key="1">
    <citation type="submission" date="2019-08" db="EMBL/GenBank/DDBJ databases">
        <authorList>
            <person name="Liang Q."/>
        </authorList>
    </citation>
    <scope>NUCLEOTIDE SEQUENCE [LARGE SCALE GENOMIC DNA]</scope>
    <source>
        <strain evidence="1 2">V1718</strain>
    </source>
</reference>
<dbReference type="KEGG" id="bbae:FRD01_17700"/>
<proteinExistence type="predicted"/>
<sequence length="232" mass="24432">MNRNLYTILICVAAVSACGEERNDPGPELSVIVEEFSAAQCERIFECCDTAERQTLFSAEIEEAACPGQLTSFFSAFATPAWESALSRGSIRVEADAQDGCLEALRARNCAELSPGQAASIMTIPACRDFLAPQLATSSFCREDFECVSGFCARAPGAEEGSCKLVPQAGSPCEESSCGNGSGLYCEAEACTPQRPSGEPCTRNDECVSQNCVSDANGARVCGQAPVTCQGD</sequence>
<dbReference type="OrthoDB" id="5504878at2"/>
<dbReference type="PROSITE" id="PS51257">
    <property type="entry name" value="PROKAR_LIPOPROTEIN"/>
    <property type="match status" value="1"/>
</dbReference>
<dbReference type="Proteomes" id="UP000321595">
    <property type="component" value="Chromosome"/>
</dbReference>
<accession>A0A5B8XTP2</accession>
<evidence type="ECO:0008006" key="3">
    <source>
        <dbReference type="Google" id="ProtNLM"/>
    </source>
</evidence>
<evidence type="ECO:0000313" key="1">
    <source>
        <dbReference type="EMBL" id="QED29040.1"/>
    </source>
</evidence>
<protein>
    <recommendedName>
        <fullName evidence="3">Dickkopf N-terminal cysteine-rich domain-containing protein</fullName>
    </recommendedName>
</protein>
<organism evidence="1 2">
    <name type="scientific">Microvenator marinus</name>
    <dbReference type="NCBI Taxonomy" id="2600177"/>
    <lineage>
        <taxon>Bacteria</taxon>
        <taxon>Deltaproteobacteria</taxon>
        <taxon>Bradymonadales</taxon>
        <taxon>Microvenatoraceae</taxon>
        <taxon>Microvenator</taxon>
    </lineage>
</organism>
<dbReference type="AlphaFoldDB" id="A0A5B8XTP2"/>
<dbReference type="RefSeq" id="WP_146962000.1">
    <property type="nucleotide sequence ID" value="NZ_CP042467.1"/>
</dbReference>
<dbReference type="EMBL" id="CP042467">
    <property type="protein sequence ID" value="QED29040.1"/>
    <property type="molecule type" value="Genomic_DNA"/>
</dbReference>